<feature type="region of interest" description="Disordered" evidence="2">
    <location>
        <begin position="58"/>
        <end position="86"/>
    </location>
</feature>
<dbReference type="GO" id="GO:0015074">
    <property type="term" value="P:DNA integration"/>
    <property type="evidence" value="ECO:0007669"/>
    <property type="project" value="InterPro"/>
</dbReference>
<dbReference type="GO" id="GO:0006310">
    <property type="term" value="P:DNA recombination"/>
    <property type="evidence" value="ECO:0007669"/>
    <property type="project" value="UniProtKB-KW"/>
</dbReference>
<dbReference type="GO" id="GO:0003677">
    <property type="term" value="F:DNA binding"/>
    <property type="evidence" value="ECO:0007669"/>
    <property type="project" value="InterPro"/>
</dbReference>
<dbReference type="InterPro" id="IPR011010">
    <property type="entry name" value="DNA_brk_join_enz"/>
</dbReference>
<evidence type="ECO:0000313" key="4">
    <source>
        <dbReference type="Proteomes" id="UP000032360"/>
    </source>
</evidence>
<protein>
    <recommendedName>
        <fullName evidence="5">Phage integrase family protein</fullName>
    </recommendedName>
</protein>
<evidence type="ECO:0008006" key="5">
    <source>
        <dbReference type="Google" id="ProtNLM"/>
    </source>
</evidence>
<reference evidence="3 4" key="1">
    <citation type="submission" date="2015-01" db="EMBL/GenBank/DDBJ databases">
        <title>Draft genome of the acidophilic iron oxidizer Acidithrix ferrooxidans strain Py-F3.</title>
        <authorList>
            <person name="Poehlein A."/>
            <person name="Eisen S."/>
            <person name="Schloemann M."/>
            <person name="Johnson B.D."/>
            <person name="Daniel R."/>
            <person name="Muehling M."/>
        </authorList>
    </citation>
    <scope>NUCLEOTIDE SEQUENCE [LARGE SCALE GENOMIC DNA]</scope>
    <source>
        <strain evidence="3 4">Py-F3</strain>
    </source>
</reference>
<dbReference type="AlphaFoldDB" id="A0A0D8HI91"/>
<keyword evidence="4" id="KW-1185">Reference proteome</keyword>
<dbReference type="STRING" id="1280514.AXFE_14760"/>
<name>A0A0D8HI91_9ACTN</name>
<gene>
    <name evidence="3" type="ORF">AXFE_14760</name>
</gene>
<proteinExistence type="predicted"/>
<dbReference type="Gene3D" id="1.10.443.10">
    <property type="entry name" value="Intergrase catalytic core"/>
    <property type="match status" value="1"/>
</dbReference>
<sequence>MFSMDVPLEAVADQLGHASIGVTKGVYVHLLPGSRAKAAKAMEELLYKDFVPVTSPRPRPVARQMARHRRATDNKEPVIRTSVGRPGLDPGTLKSVLCFATRCEIAYTNELRALCG</sequence>
<dbReference type="Proteomes" id="UP000032360">
    <property type="component" value="Unassembled WGS sequence"/>
</dbReference>
<organism evidence="3 4">
    <name type="scientific">Acidithrix ferrooxidans</name>
    <dbReference type="NCBI Taxonomy" id="1280514"/>
    <lineage>
        <taxon>Bacteria</taxon>
        <taxon>Bacillati</taxon>
        <taxon>Actinomycetota</taxon>
        <taxon>Acidimicrobiia</taxon>
        <taxon>Acidimicrobiales</taxon>
        <taxon>Acidimicrobiaceae</taxon>
        <taxon>Acidithrix</taxon>
    </lineage>
</organism>
<evidence type="ECO:0000313" key="3">
    <source>
        <dbReference type="EMBL" id="KJF17643.1"/>
    </source>
</evidence>
<dbReference type="SUPFAM" id="SSF56349">
    <property type="entry name" value="DNA breaking-rejoining enzymes"/>
    <property type="match status" value="1"/>
</dbReference>
<evidence type="ECO:0000256" key="2">
    <source>
        <dbReference type="SAM" id="MobiDB-lite"/>
    </source>
</evidence>
<dbReference type="EMBL" id="JXYS01000033">
    <property type="protein sequence ID" value="KJF17643.1"/>
    <property type="molecule type" value="Genomic_DNA"/>
</dbReference>
<evidence type="ECO:0000256" key="1">
    <source>
        <dbReference type="ARBA" id="ARBA00023172"/>
    </source>
</evidence>
<accession>A0A0D8HI91</accession>
<dbReference type="InterPro" id="IPR013762">
    <property type="entry name" value="Integrase-like_cat_sf"/>
</dbReference>
<comment type="caution">
    <text evidence="3">The sequence shown here is derived from an EMBL/GenBank/DDBJ whole genome shotgun (WGS) entry which is preliminary data.</text>
</comment>
<keyword evidence="1" id="KW-0233">DNA recombination</keyword>